<reference evidence="1 2" key="1">
    <citation type="submission" date="2017-11" db="EMBL/GenBank/DDBJ databases">
        <title>Taxonomic description and genome sequences of Spirosoma HA7 sp. nov., isolated from pollen microhabitat of Corylus avellana.</title>
        <authorList>
            <person name="Ambika Manirajan B."/>
            <person name="Suarez C."/>
            <person name="Ratering S."/>
            <person name="Geissler-Plaum R."/>
            <person name="Cardinale M."/>
            <person name="Sylvia S."/>
        </authorList>
    </citation>
    <scope>NUCLEOTIDE SEQUENCE [LARGE SCALE GENOMIC DNA]</scope>
    <source>
        <strain evidence="1 2">HA7</strain>
    </source>
</reference>
<dbReference type="Proteomes" id="UP000232883">
    <property type="component" value="Chromosome"/>
</dbReference>
<evidence type="ECO:0000313" key="1">
    <source>
        <dbReference type="EMBL" id="AUD07043.1"/>
    </source>
</evidence>
<keyword evidence="2" id="KW-1185">Reference proteome</keyword>
<protein>
    <submittedName>
        <fullName evidence="1">Uncharacterized protein</fullName>
    </submittedName>
</protein>
<dbReference type="AlphaFoldDB" id="A0A2K8ZAZ3"/>
<name>A0A2K8ZAZ3_9BACT</name>
<dbReference type="KEGG" id="spir:CWM47_37635"/>
<gene>
    <name evidence="1" type="ORF">CWM47_37635</name>
</gene>
<evidence type="ECO:0000313" key="2">
    <source>
        <dbReference type="Proteomes" id="UP000232883"/>
    </source>
</evidence>
<dbReference type="EMBL" id="CP025096">
    <property type="protein sequence ID" value="AUD07043.1"/>
    <property type="molecule type" value="Genomic_DNA"/>
</dbReference>
<proteinExistence type="predicted"/>
<accession>A0A2K8ZAZ3</accession>
<sequence length="67" mass="7619">MNEIARLMEHAQLQNESRQKQIERAVRQTTKAVDELVLPYLPSLVRGQVGAALIKLLEDVSRTFDEA</sequence>
<organism evidence="1 2">
    <name type="scientific">Spirosoma pollinicola</name>
    <dbReference type="NCBI Taxonomy" id="2057025"/>
    <lineage>
        <taxon>Bacteria</taxon>
        <taxon>Pseudomonadati</taxon>
        <taxon>Bacteroidota</taxon>
        <taxon>Cytophagia</taxon>
        <taxon>Cytophagales</taxon>
        <taxon>Cytophagaceae</taxon>
        <taxon>Spirosoma</taxon>
    </lineage>
</organism>